<dbReference type="EMBL" id="LXQA011124415">
    <property type="protein sequence ID" value="MCI85817.1"/>
    <property type="molecule type" value="Genomic_DNA"/>
</dbReference>
<sequence length="8" mass="1147">MRERYEYT</sequence>
<evidence type="ECO:0000313" key="1">
    <source>
        <dbReference type="EMBL" id="MCI85817.1"/>
    </source>
</evidence>
<proteinExistence type="predicted"/>
<name>A0A392VD79_9FABA</name>
<keyword evidence="2" id="KW-1185">Reference proteome</keyword>
<evidence type="ECO:0000313" key="2">
    <source>
        <dbReference type="Proteomes" id="UP000265520"/>
    </source>
</evidence>
<accession>A0A392VD79</accession>
<dbReference type="Proteomes" id="UP000265520">
    <property type="component" value="Unassembled WGS sequence"/>
</dbReference>
<comment type="caution">
    <text evidence="1">The sequence shown here is derived from an EMBL/GenBank/DDBJ whole genome shotgun (WGS) entry which is preliminary data.</text>
</comment>
<feature type="non-terminal residue" evidence="1">
    <location>
        <position position="8"/>
    </location>
</feature>
<protein>
    <submittedName>
        <fullName evidence="1">Uncharacterized protein</fullName>
    </submittedName>
</protein>
<organism evidence="1 2">
    <name type="scientific">Trifolium medium</name>
    <dbReference type="NCBI Taxonomy" id="97028"/>
    <lineage>
        <taxon>Eukaryota</taxon>
        <taxon>Viridiplantae</taxon>
        <taxon>Streptophyta</taxon>
        <taxon>Embryophyta</taxon>
        <taxon>Tracheophyta</taxon>
        <taxon>Spermatophyta</taxon>
        <taxon>Magnoliopsida</taxon>
        <taxon>eudicotyledons</taxon>
        <taxon>Gunneridae</taxon>
        <taxon>Pentapetalae</taxon>
        <taxon>rosids</taxon>
        <taxon>fabids</taxon>
        <taxon>Fabales</taxon>
        <taxon>Fabaceae</taxon>
        <taxon>Papilionoideae</taxon>
        <taxon>50 kb inversion clade</taxon>
        <taxon>NPAAA clade</taxon>
        <taxon>Hologalegina</taxon>
        <taxon>IRL clade</taxon>
        <taxon>Trifolieae</taxon>
        <taxon>Trifolium</taxon>
    </lineage>
</organism>
<reference evidence="1 2" key="1">
    <citation type="journal article" date="2018" name="Front. Plant Sci.">
        <title>Red Clover (Trifolium pratense) and Zigzag Clover (T. medium) - A Picture of Genomic Similarities and Differences.</title>
        <authorList>
            <person name="Dluhosova J."/>
            <person name="Istvanek J."/>
            <person name="Nedelnik J."/>
            <person name="Repkova J."/>
        </authorList>
    </citation>
    <scope>NUCLEOTIDE SEQUENCE [LARGE SCALE GENOMIC DNA]</scope>
    <source>
        <strain evidence="2">cv. 10/8</strain>
        <tissue evidence="1">Leaf</tissue>
    </source>
</reference>